<evidence type="ECO:0000313" key="3">
    <source>
        <dbReference type="Proteomes" id="UP000291084"/>
    </source>
</evidence>
<name>A0A0S3RVJ3_PHAAN</name>
<reference evidence="2 3" key="1">
    <citation type="journal article" date="2015" name="Sci. Rep.">
        <title>The power of single molecule real-time sequencing technology in the de novo assembly of a eukaryotic genome.</title>
        <authorList>
            <person name="Sakai H."/>
            <person name="Naito K."/>
            <person name="Ogiso-Tanaka E."/>
            <person name="Takahashi Y."/>
            <person name="Iseki K."/>
            <person name="Muto C."/>
            <person name="Satou K."/>
            <person name="Teruya K."/>
            <person name="Shiroma A."/>
            <person name="Shimoji M."/>
            <person name="Hirano T."/>
            <person name="Itoh T."/>
            <person name="Kaga A."/>
            <person name="Tomooka N."/>
        </authorList>
    </citation>
    <scope>NUCLEOTIDE SEQUENCE [LARGE SCALE GENOMIC DNA]</scope>
    <source>
        <strain evidence="3">cv. Shumari</strain>
    </source>
</reference>
<gene>
    <name evidence="2" type="primary">Vigan.04G205400</name>
    <name evidence="2" type="ORF">VIGAN_04205400</name>
</gene>
<protein>
    <submittedName>
        <fullName evidence="2">Uncharacterized protein</fullName>
    </submittedName>
</protein>
<keyword evidence="3" id="KW-1185">Reference proteome</keyword>
<dbReference type="AlphaFoldDB" id="A0A0S3RVJ3"/>
<evidence type="ECO:0000256" key="1">
    <source>
        <dbReference type="SAM" id="SignalP"/>
    </source>
</evidence>
<feature type="non-terminal residue" evidence="2">
    <location>
        <position position="1"/>
    </location>
</feature>
<accession>A0A0S3RVJ3</accession>
<feature type="chain" id="PRO_5006617536" evidence="1">
    <location>
        <begin position="18"/>
        <end position="170"/>
    </location>
</feature>
<dbReference type="Proteomes" id="UP000291084">
    <property type="component" value="Chromosome 4"/>
</dbReference>
<proteinExistence type="predicted"/>
<dbReference type="EMBL" id="AP015037">
    <property type="protein sequence ID" value="BAT84629.1"/>
    <property type="molecule type" value="Genomic_DNA"/>
</dbReference>
<evidence type="ECO:0000313" key="2">
    <source>
        <dbReference type="EMBL" id="BAT84629.1"/>
    </source>
</evidence>
<feature type="signal peptide" evidence="1">
    <location>
        <begin position="1"/>
        <end position="17"/>
    </location>
</feature>
<sequence length="170" mass="19404">TPVFIFNALYFGLLAQARFHFLTSSTLLFTPTVFPLHLQNTTCDFLSPNKLCFFSLALKWFHRRIFTFKRHWSSVTIPLSLSSSSPKFFLPTPMVLSNTLSDSIKSHTQGHYFTFVLHPPLSLHKHFTKEQGQSHGTRSTLKQRNPITRDLLLPFSSPNDILSSPAIPTQ</sequence>
<organism evidence="2 3">
    <name type="scientific">Vigna angularis var. angularis</name>
    <dbReference type="NCBI Taxonomy" id="157739"/>
    <lineage>
        <taxon>Eukaryota</taxon>
        <taxon>Viridiplantae</taxon>
        <taxon>Streptophyta</taxon>
        <taxon>Embryophyta</taxon>
        <taxon>Tracheophyta</taxon>
        <taxon>Spermatophyta</taxon>
        <taxon>Magnoliopsida</taxon>
        <taxon>eudicotyledons</taxon>
        <taxon>Gunneridae</taxon>
        <taxon>Pentapetalae</taxon>
        <taxon>rosids</taxon>
        <taxon>fabids</taxon>
        <taxon>Fabales</taxon>
        <taxon>Fabaceae</taxon>
        <taxon>Papilionoideae</taxon>
        <taxon>50 kb inversion clade</taxon>
        <taxon>NPAAA clade</taxon>
        <taxon>indigoferoid/millettioid clade</taxon>
        <taxon>Phaseoleae</taxon>
        <taxon>Vigna</taxon>
    </lineage>
</organism>
<keyword evidence="1" id="KW-0732">Signal</keyword>